<reference evidence="2" key="3">
    <citation type="submission" date="2025-09" db="UniProtKB">
        <authorList>
            <consortium name="Ensembl"/>
        </authorList>
    </citation>
    <scope>IDENTIFICATION</scope>
</reference>
<proteinExistence type="predicted"/>
<dbReference type="AlphaFoldDB" id="U3K0X2"/>
<evidence type="ECO:0000256" key="1">
    <source>
        <dbReference type="SAM" id="Coils"/>
    </source>
</evidence>
<dbReference type="PANTHER" id="PTHR28671:SF3">
    <property type="entry name" value="COILED-COIL DOMAIN-CONTAINING PROTEIN 169"/>
    <property type="match status" value="1"/>
</dbReference>
<dbReference type="PANTHER" id="PTHR28671">
    <property type="entry name" value="COILED-COIL DOMAIN-CONTAINING PROTEIN 169"/>
    <property type="match status" value="1"/>
</dbReference>
<keyword evidence="3" id="KW-1185">Reference proteome</keyword>
<gene>
    <name evidence="2" type="primary">LOC101816151</name>
</gene>
<feature type="coiled-coil region" evidence="1">
    <location>
        <begin position="63"/>
        <end position="175"/>
    </location>
</feature>
<name>U3K0X2_FICAL</name>
<organism evidence="2 3">
    <name type="scientific">Ficedula albicollis</name>
    <name type="common">Collared flycatcher</name>
    <name type="synonym">Muscicapa albicollis</name>
    <dbReference type="NCBI Taxonomy" id="59894"/>
    <lineage>
        <taxon>Eukaryota</taxon>
        <taxon>Metazoa</taxon>
        <taxon>Chordata</taxon>
        <taxon>Craniata</taxon>
        <taxon>Vertebrata</taxon>
        <taxon>Euteleostomi</taxon>
        <taxon>Archelosauria</taxon>
        <taxon>Archosauria</taxon>
        <taxon>Dinosauria</taxon>
        <taxon>Saurischia</taxon>
        <taxon>Theropoda</taxon>
        <taxon>Coelurosauria</taxon>
        <taxon>Aves</taxon>
        <taxon>Neognathae</taxon>
        <taxon>Neoaves</taxon>
        <taxon>Telluraves</taxon>
        <taxon>Australaves</taxon>
        <taxon>Passeriformes</taxon>
        <taxon>Muscicapidae</taxon>
        <taxon>Ficedula</taxon>
    </lineage>
</organism>
<dbReference type="Ensembl" id="ENSFALT00000008714.2">
    <property type="protein sequence ID" value="ENSFALP00000008676.2"/>
    <property type="gene ID" value="ENSFALG00000008328.2"/>
</dbReference>
<dbReference type="GeneTree" id="ENSGT00940000165436"/>
<keyword evidence="1" id="KW-0175">Coiled coil</keyword>
<dbReference type="HOGENOM" id="CLU_083726_0_0_1"/>
<reference evidence="2" key="2">
    <citation type="submission" date="2025-08" db="UniProtKB">
        <authorList>
            <consortium name="Ensembl"/>
        </authorList>
    </citation>
    <scope>IDENTIFICATION</scope>
</reference>
<protein>
    <recommendedName>
        <fullName evidence="4">Coiled-coil domain containing 169</fullName>
    </recommendedName>
</protein>
<dbReference type="Proteomes" id="UP000016665">
    <property type="component" value="Chromosome 1"/>
</dbReference>
<evidence type="ECO:0008006" key="4">
    <source>
        <dbReference type="Google" id="ProtNLM"/>
    </source>
</evidence>
<accession>U3K0X2</accession>
<dbReference type="eggNOG" id="ENOG502S1I0">
    <property type="taxonomic scope" value="Eukaryota"/>
</dbReference>
<sequence>MGACLAGFFSPPYSKLTYSTPYEQLVCFCGLQLKSVVSSCEKEVSPTECEHKECKRQMLESLIFELRNTVTELEKSLNTVDNEGNEWKTRYETQVELNKQLERQINILRDKVELIRRNPADKLSIVHTFDKMPVGSLKRTLKQLEEEKKSLQNQLKDYELRLEQEAKAYHKVNDERRMYLSEILQTSAKLKIVERQKTDAVTGKGEKQILRGRHSVPGHLKMVNPQKQSIKKTVGVNQLPQLKH</sequence>
<reference evidence="2 3" key="1">
    <citation type="journal article" date="2012" name="Nature">
        <title>The genomic landscape of species divergence in Ficedula flycatchers.</title>
        <authorList>
            <person name="Ellegren H."/>
            <person name="Smeds L."/>
            <person name="Burri R."/>
            <person name="Olason P.I."/>
            <person name="Backstrom N."/>
            <person name="Kawakami T."/>
            <person name="Kunstner A."/>
            <person name="Makinen H."/>
            <person name="Nadachowska-Brzyska K."/>
            <person name="Qvarnstrom A."/>
            <person name="Uebbing S."/>
            <person name="Wolf J.B."/>
        </authorList>
    </citation>
    <scope>NUCLEOTIDE SEQUENCE [LARGE SCALE GENOMIC DNA]</scope>
</reference>
<evidence type="ECO:0000313" key="3">
    <source>
        <dbReference type="Proteomes" id="UP000016665"/>
    </source>
</evidence>
<dbReference type="InterPro" id="IPR028022">
    <property type="entry name" value="DUF4600"/>
</dbReference>
<dbReference type="Pfam" id="PF15372">
    <property type="entry name" value="DUF4600"/>
    <property type="match status" value="1"/>
</dbReference>
<evidence type="ECO:0000313" key="2">
    <source>
        <dbReference type="Ensembl" id="ENSFALP00000008676.2"/>
    </source>
</evidence>